<feature type="chain" id="PRO_5029823820" evidence="1">
    <location>
        <begin position="27"/>
        <end position="82"/>
    </location>
</feature>
<dbReference type="AlphaFoldDB" id="A0A7K0BQD2"/>
<evidence type="ECO:0000256" key="1">
    <source>
        <dbReference type="SAM" id="SignalP"/>
    </source>
</evidence>
<feature type="signal peptide" evidence="1">
    <location>
        <begin position="1"/>
        <end position="26"/>
    </location>
</feature>
<gene>
    <name evidence="2" type="ORF">ACRB68_13890</name>
</gene>
<dbReference type="Proteomes" id="UP000487268">
    <property type="component" value="Unassembled WGS sequence"/>
</dbReference>
<dbReference type="OrthoDB" id="3483663at2"/>
<dbReference type="RefSeq" id="WP_153531301.1">
    <property type="nucleotide sequence ID" value="NZ_WEGH01000001.1"/>
</dbReference>
<keyword evidence="1" id="KW-0732">Signal</keyword>
<evidence type="ECO:0000313" key="3">
    <source>
        <dbReference type="Proteomes" id="UP000487268"/>
    </source>
</evidence>
<protein>
    <submittedName>
        <fullName evidence="2">Uncharacterized protein</fullName>
    </submittedName>
</protein>
<accession>A0A7K0BQD2</accession>
<dbReference type="EMBL" id="WEGH01000001">
    <property type="protein sequence ID" value="MQY03347.1"/>
    <property type="molecule type" value="Genomic_DNA"/>
</dbReference>
<proteinExistence type="predicted"/>
<name>A0A7K0BQD2_9ACTN</name>
<evidence type="ECO:0000313" key="2">
    <source>
        <dbReference type="EMBL" id="MQY03347.1"/>
    </source>
</evidence>
<organism evidence="2 3">
    <name type="scientific">Actinomadura macrotermitis</name>
    <dbReference type="NCBI Taxonomy" id="2585200"/>
    <lineage>
        <taxon>Bacteria</taxon>
        <taxon>Bacillati</taxon>
        <taxon>Actinomycetota</taxon>
        <taxon>Actinomycetes</taxon>
        <taxon>Streptosporangiales</taxon>
        <taxon>Thermomonosporaceae</taxon>
        <taxon>Actinomadura</taxon>
    </lineage>
</organism>
<keyword evidence="3" id="KW-1185">Reference proteome</keyword>
<comment type="caution">
    <text evidence="2">The sequence shown here is derived from an EMBL/GenBank/DDBJ whole genome shotgun (WGS) entry which is preliminary data.</text>
</comment>
<sequence>MRLRAAAVSAGIVALAVTSMSAPAQAAPAQPTRSASANWIPIASYTTQSRCVDAGQQYVREGFHEYRCIYTGLYPPYALSVR</sequence>
<reference evidence="2 3" key="1">
    <citation type="submission" date="2019-10" db="EMBL/GenBank/DDBJ databases">
        <title>Actinomadura rubteroloni sp. nov. and Actinomadura macrotermitis sp. nov., isolated from the gut of fungus growing-termite Macrotermes natalensis.</title>
        <authorList>
            <person name="Benndorf R."/>
            <person name="Martin K."/>
            <person name="Kuefner M."/>
            <person name="De Beer W."/>
            <person name="Kaster A.-K."/>
            <person name="Vollmers J."/>
            <person name="Poulsen M."/>
            <person name="Beemelmanns C."/>
        </authorList>
    </citation>
    <scope>NUCLEOTIDE SEQUENCE [LARGE SCALE GENOMIC DNA]</scope>
    <source>
        <strain evidence="2 3">RB68</strain>
    </source>
</reference>